<gene>
    <name evidence="2" type="ORF">ABVQ20_24155</name>
</gene>
<dbReference type="Proteomes" id="UP001548832">
    <property type="component" value="Unassembled WGS sequence"/>
</dbReference>
<comment type="caution">
    <text evidence="2">The sequence shown here is derived from an EMBL/GenBank/DDBJ whole genome shotgun (WGS) entry which is preliminary data.</text>
</comment>
<reference evidence="2 3" key="1">
    <citation type="submission" date="2024-06" db="EMBL/GenBank/DDBJ databases">
        <authorList>
            <person name="Kim D.-U."/>
        </authorList>
    </citation>
    <scope>NUCLEOTIDE SEQUENCE [LARGE SCALE GENOMIC DNA]</scope>
    <source>
        <strain evidence="2 3">KACC15460</strain>
    </source>
</reference>
<evidence type="ECO:0008006" key="4">
    <source>
        <dbReference type="Google" id="ProtNLM"/>
    </source>
</evidence>
<dbReference type="RefSeq" id="WP_354461982.1">
    <property type="nucleotide sequence ID" value="NZ_JBEWSZ010000001.1"/>
</dbReference>
<dbReference type="Gene3D" id="3.40.1090.10">
    <property type="entry name" value="Cytosolic phospholipase A2 catalytic domain"/>
    <property type="match status" value="1"/>
</dbReference>
<dbReference type="EMBL" id="JBEWSZ010000001">
    <property type="protein sequence ID" value="MET2830075.1"/>
    <property type="molecule type" value="Genomic_DNA"/>
</dbReference>
<evidence type="ECO:0000313" key="3">
    <source>
        <dbReference type="Proteomes" id="UP001548832"/>
    </source>
</evidence>
<protein>
    <recommendedName>
        <fullName evidence="4">PNPLA domain-containing protein</fullName>
    </recommendedName>
</protein>
<accession>A0ABV2DJ51</accession>
<sequence length="378" mass="42209">MITTDVSHSEPRSLPFDKDTHFWFLKHEFETLFPKDLVDWMIRQAPENRSFKGDTYYPLPAACDLPVLVATRMSLSFPLLISAVPLHESVGAGSIQGVATPERKRGRPKTQLESTDSLAAGGIGEGPAAAAFRQCWFSDGGICSNFPIHLFDAPLPRWPTFAIDLVYPDANGPSAGNQTKTPDVFLPKPSDGWQAQYQSIASMLAVKELSGFIFGIIATMQNWRDLLQSRAPGNRERIVHVSLTQEQGGMNLNMSKEILAQISLKGTQAGEKFAEFSFDDHYWTRWRNLASAMQRYTIKVADSANYTPKIADYVNAYESARTDNPMPPYDFEGSVQREEARSLLEGLIAKGHEWKDKGPDFTNTAPRPLPQMQITLTY</sequence>
<organism evidence="2 3">
    <name type="scientific">Mesorhizobium shangrilense</name>
    <dbReference type="NCBI Taxonomy" id="460060"/>
    <lineage>
        <taxon>Bacteria</taxon>
        <taxon>Pseudomonadati</taxon>
        <taxon>Pseudomonadota</taxon>
        <taxon>Alphaproteobacteria</taxon>
        <taxon>Hyphomicrobiales</taxon>
        <taxon>Phyllobacteriaceae</taxon>
        <taxon>Mesorhizobium</taxon>
    </lineage>
</organism>
<keyword evidence="3" id="KW-1185">Reference proteome</keyword>
<proteinExistence type="predicted"/>
<evidence type="ECO:0000313" key="2">
    <source>
        <dbReference type="EMBL" id="MET2830075.1"/>
    </source>
</evidence>
<name>A0ABV2DJ51_9HYPH</name>
<feature type="region of interest" description="Disordered" evidence="1">
    <location>
        <begin position="95"/>
        <end position="120"/>
    </location>
</feature>
<evidence type="ECO:0000256" key="1">
    <source>
        <dbReference type="SAM" id="MobiDB-lite"/>
    </source>
</evidence>